<dbReference type="EC" id="5.6.2.3" evidence="12 13"/>
<keyword evidence="9" id="KW-0413">Isomerase</keyword>
<dbReference type="PROSITE" id="PS51199">
    <property type="entry name" value="SF4_HELICASE"/>
    <property type="match status" value="1"/>
</dbReference>
<keyword evidence="7 13" id="KW-0067">ATP-binding</keyword>
<evidence type="ECO:0000256" key="1">
    <source>
        <dbReference type="ARBA" id="ARBA00008428"/>
    </source>
</evidence>
<keyword evidence="8 13" id="KW-0238">DNA-binding</keyword>
<dbReference type="Pfam" id="PF00772">
    <property type="entry name" value="DnaB"/>
    <property type="match status" value="1"/>
</dbReference>
<evidence type="ECO:0000256" key="4">
    <source>
        <dbReference type="ARBA" id="ARBA00022741"/>
    </source>
</evidence>
<keyword evidence="2 13" id="KW-0639">Primosome</keyword>
<feature type="domain" description="SF4 helicase" evidence="14">
    <location>
        <begin position="198"/>
        <end position="468"/>
    </location>
</feature>
<dbReference type="GO" id="GO:0005829">
    <property type="term" value="C:cytosol"/>
    <property type="evidence" value="ECO:0007669"/>
    <property type="project" value="TreeGrafter"/>
</dbReference>
<comment type="function">
    <text evidence="10 13">The main replicative DNA helicase, it participates in initiation and elongation during chromosome replication. Travels ahead of the DNA replisome, separating dsDNA into templates for DNA synthesis. A processive ATP-dependent 5'-3' DNA helicase it has DNA-dependent ATPase activity.</text>
</comment>
<reference evidence="15 16" key="1">
    <citation type="submission" date="2016-11" db="EMBL/GenBank/DDBJ databases">
        <title>Genomic analysis of Caldithrix abyssi and proposal of a novel bacterial phylum Caldithrichaeota.</title>
        <authorList>
            <person name="Kublanov I."/>
            <person name="Sigalova O."/>
            <person name="Gavrilov S."/>
            <person name="Lebedinsky A."/>
            <person name="Ivanova N."/>
            <person name="Daum C."/>
            <person name="Reddy T."/>
            <person name="Klenk H.P."/>
            <person name="Goker M."/>
            <person name="Reva O."/>
            <person name="Miroshnichenko M."/>
            <person name="Kyprides N."/>
            <person name="Woyke T."/>
            <person name="Gelfand M."/>
        </authorList>
    </citation>
    <scope>NUCLEOTIDE SEQUENCE [LARGE SCALE GENOMIC DNA]</scope>
    <source>
        <strain evidence="15 16">LF13</strain>
    </source>
</reference>
<keyword evidence="5 13" id="KW-0378">Hydrolase</keyword>
<accession>A0A1J1CA09</accession>
<dbReference type="InterPro" id="IPR027417">
    <property type="entry name" value="P-loop_NTPase"/>
</dbReference>
<evidence type="ECO:0000256" key="9">
    <source>
        <dbReference type="ARBA" id="ARBA00023235"/>
    </source>
</evidence>
<evidence type="ECO:0000313" key="15">
    <source>
        <dbReference type="EMBL" id="APF19525.1"/>
    </source>
</evidence>
<dbReference type="NCBIfam" id="TIGR00665">
    <property type="entry name" value="DnaB"/>
    <property type="match status" value="1"/>
</dbReference>
<evidence type="ECO:0000256" key="6">
    <source>
        <dbReference type="ARBA" id="ARBA00022806"/>
    </source>
</evidence>
<proteinExistence type="inferred from homology"/>
<dbReference type="InterPro" id="IPR007692">
    <property type="entry name" value="DNA_helicase_DnaB"/>
</dbReference>
<evidence type="ECO:0000256" key="7">
    <source>
        <dbReference type="ARBA" id="ARBA00022840"/>
    </source>
</evidence>
<dbReference type="FunFam" id="1.10.860.10:FF:000001">
    <property type="entry name" value="Replicative DNA helicase"/>
    <property type="match status" value="1"/>
</dbReference>
<dbReference type="AlphaFoldDB" id="A0A1J1CA09"/>
<sequence>MLKDNGSKQTNQKSRAEQMTALDAVRTMPHNIEVEQAVLGAMFLDREAVNLAVENLQPEYFYKKSHGLIFKAMVKLFEQDAEIDLLGVADILKQWGSLDEIGGHVYLAEIINSTPTSANIQYHLEIVKNKALTRLLIKTCNVIIDEAYSEEKEIDKLLDFAEQNIFEISEKRLKKGFDSIKPIVNRTFERIDKLYHSSVSGVTGVPSGYTKLDQLTAGLQPSDLVILAGRPSMGKTAFALNLARNAAIEHGIPVGIFSLEMSSDSLAMRLLCTEAKVNIMSVRTGKFTKEEMDRLTEHASKLMTAPIFIDDSPAMNVLELRAKARRLKAEHNIQLLVIDYLQLMEGKGDNRQQEITHISRSLKGIAKELDVPVLALSQLSRAVETRDKSKKPQLSDLRESGSIEQDADVVMFVYRPEYYGIMEFEDTGQSTHNMCEIIIGKQRNGPTGTVRLSFLKEYGKFADPDIFHEGTLPLSDF</sequence>
<dbReference type="Gene3D" id="3.40.50.300">
    <property type="entry name" value="P-loop containing nucleotide triphosphate hydrolases"/>
    <property type="match status" value="1"/>
</dbReference>
<dbReference type="GO" id="GO:0043139">
    <property type="term" value="F:5'-3' DNA helicase activity"/>
    <property type="evidence" value="ECO:0007669"/>
    <property type="project" value="UniProtKB-EC"/>
</dbReference>
<dbReference type="SUPFAM" id="SSF52540">
    <property type="entry name" value="P-loop containing nucleoside triphosphate hydrolases"/>
    <property type="match status" value="1"/>
</dbReference>
<dbReference type="InterPro" id="IPR003593">
    <property type="entry name" value="AAA+_ATPase"/>
</dbReference>
<dbReference type="GO" id="GO:0003677">
    <property type="term" value="F:DNA binding"/>
    <property type="evidence" value="ECO:0007669"/>
    <property type="project" value="UniProtKB-UniRule"/>
</dbReference>
<dbReference type="CDD" id="cd00984">
    <property type="entry name" value="DnaB_C"/>
    <property type="match status" value="1"/>
</dbReference>
<keyword evidence="4 13" id="KW-0547">Nucleotide-binding</keyword>
<organism evidence="15 16">
    <name type="scientific">Caldithrix abyssi DSM 13497</name>
    <dbReference type="NCBI Taxonomy" id="880073"/>
    <lineage>
        <taxon>Bacteria</taxon>
        <taxon>Pseudomonadati</taxon>
        <taxon>Calditrichota</taxon>
        <taxon>Calditrichia</taxon>
        <taxon>Calditrichales</taxon>
        <taxon>Calditrichaceae</taxon>
        <taxon>Caldithrix</taxon>
    </lineage>
</organism>
<comment type="similarity">
    <text evidence="1 13">Belongs to the helicase family. DnaB subfamily.</text>
</comment>
<dbReference type="InterPro" id="IPR007693">
    <property type="entry name" value="DNA_helicase_DnaB-like_N"/>
</dbReference>
<evidence type="ECO:0000256" key="10">
    <source>
        <dbReference type="ARBA" id="ARBA00044932"/>
    </source>
</evidence>
<dbReference type="GO" id="GO:0005524">
    <property type="term" value="F:ATP binding"/>
    <property type="evidence" value="ECO:0007669"/>
    <property type="project" value="UniProtKB-UniRule"/>
</dbReference>
<keyword evidence="3 13" id="KW-0235">DNA replication</keyword>
<dbReference type="Pfam" id="PF03796">
    <property type="entry name" value="DnaB_C"/>
    <property type="match status" value="1"/>
</dbReference>
<dbReference type="SMART" id="SM00382">
    <property type="entry name" value="AAA"/>
    <property type="match status" value="1"/>
</dbReference>
<dbReference type="InterPro" id="IPR007694">
    <property type="entry name" value="DNA_helicase_DnaB-like_C"/>
</dbReference>
<dbReference type="SUPFAM" id="SSF48024">
    <property type="entry name" value="N-terminal domain of DnaB helicase"/>
    <property type="match status" value="1"/>
</dbReference>
<dbReference type="Gene3D" id="1.10.860.10">
    <property type="entry name" value="DNAb Helicase, Chain A"/>
    <property type="match status" value="1"/>
</dbReference>
<evidence type="ECO:0000256" key="3">
    <source>
        <dbReference type="ARBA" id="ARBA00022705"/>
    </source>
</evidence>
<evidence type="ECO:0000256" key="12">
    <source>
        <dbReference type="NCBIfam" id="TIGR00665"/>
    </source>
</evidence>
<dbReference type="KEGG" id="caby:Cabys_2777"/>
<dbReference type="InterPro" id="IPR036185">
    <property type="entry name" value="DNA_heli_DnaB-like_N_sf"/>
</dbReference>
<protein>
    <recommendedName>
        <fullName evidence="12 13">Replicative DNA helicase</fullName>
        <ecNumber evidence="12 13">5.6.2.3</ecNumber>
    </recommendedName>
</protein>
<dbReference type="Proteomes" id="UP000183868">
    <property type="component" value="Chromosome"/>
</dbReference>
<keyword evidence="6 13" id="KW-0347">Helicase</keyword>
<comment type="catalytic activity">
    <reaction evidence="11 13">
        <text>ATP + H2O = ADP + phosphate + H(+)</text>
        <dbReference type="Rhea" id="RHEA:13065"/>
        <dbReference type="ChEBI" id="CHEBI:15377"/>
        <dbReference type="ChEBI" id="CHEBI:15378"/>
        <dbReference type="ChEBI" id="CHEBI:30616"/>
        <dbReference type="ChEBI" id="CHEBI:43474"/>
        <dbReference type="ChEBI" id="CHEBI:456216"/>
        <dbReference type="EC" id="5.6.2.3"/>
    </reaction>
</comment>
<name>A0A1J1CA09_CALAY</name>
<evidence type="ECO:0000256" key="8">
    <source>
        <dbReference type="ARBA" id="ARBA00023125"/>
    </source>
</evidence>
<dbReference type="EMBL" id="CP018099">
    <property type="protein sequence ID" value="APF19525.1"/>
    <property type="molecule type" value="Genomic_DNA"/>
</dbReference>
<evidence type="ECO:0000256" key="13">
    <source>
        <dbReference type="RuleBase" id="RU362085"/>
    </source>
</evidence>
<dbReference type="GO" id="GO:0016887">
    <property type="term" value="F:ATP hydrolysis activity"/>
    <property type="evidence" value="ECO:0007669"/>
    <property type="project" value="RHEA"/>
</dbReference>
<dbReference type="NCBIfam" id="NF004384">
    <property type="entry name" value="PRK05748.1"/>
    <property type="match status" value="1"/>
</dbReference>
<evidence type="ECO:0000256" key="2">
    <source>
        <dbReference type="ARBA" id="ARBA00022515"/>
    </source>
</evidence>
<dbReference type="GO" id="GO:0042802">
    <property type="term" value="F:identical protein binding"/>
    <property type="evidence" value="ECO:0007669"/>
    <property type="project" value="UniProtKB-ARBA"/>
</dbReference>
<gene>
    <name evidence="15" type="ORF">Cabys_2777</name>
</gene>
<evidence type="ECO:0000313" key="16">
    <source>
        <dbReference type="Proteomes" id="UP000183868"/>
    </source>
</evidence>
<evidence type="ECO:0000259" key="14">
    <source>
        <dbReference type="PROSITE" id="PS51199"/>
    </source>
</evidence>
<dbReference type="PANTHER" id="PTHR30153:SF2">
    <property type="entry name" value="REPLICATIVE DNA HELICASE"/>
    <property type="match status" value="1"/>
</dbReference>
<dbReference type="FunFam" id="3.40.50.300:FF:000076">
    <property type="entry name" value="Replicative DNA helicase"/>
    <property type="match status" value="1"/>
</dbReference>
<dbReference type="PANTHER" id="PTHR30153">
    <property type="entry name" value="REPLICATIVE DNA HELICASE DNAB"/>
    <property type="match status" value="1"/>
</dbReference>
<evidence type="ECO:0000256" key="11">
    <source>
        <dbReference type="ARBA" id="ARBA00048954"/>
    </source>
</evidence>
<dbReference type="GO" id="GO:1990077">
    <property type="term" value="C:primosome complex"/>
    <property type="evidence" value="ECO:0007669"/>
    <property type="project" value="UniProtKB-UniRule"/>
</dbReference>
<evidence type="ECO:0000256" key="5">
    <source>
        <dbReference type="ARBA" id="ARBA00022801"/>
    </source>
</evidence>
<dbReference type="GO" id="GO:0006269">
    <property type="term" value="P:DNA replication, synthesis of primer"/>
    <property type="evidence" value="ECO:0007669"/>
    <property type="project" value="UniProtKB-UniRule"/>
</dbReference>
<dbReference type="InterPro" id="IPR016136">
    <property type="entry name" value="DNA_helicase_N/primase_C"/>
</dbReference>